<sequence length="83" mass="9272">MLPKARKREQPELKGERAHERVQGNPLQLLIQTGWCIGNDLLLCLSVQLAWLINKNVDAGNEHVEEAIHFSCQGVLSGGRVLM</sequence>
<accession>A0AAV7M8N3</accession>
<evidence type="ECO:0000313" key="2">
    <source>
        <dbReference type="Proteomes" id="UP001066276"/>
    </source>
</evidence>
<gene>
    <name evidence="1" type="ORF">NDU88_004767</name>
</gene>
<protein>
    <submittedName>
        <fullName evidence="1">Uncharacterized protein</fullName>
    </submittedName>
</protein>
<reference evidence="1" key="1">
    <citation type="journal article" date="2022" name="bioRxiv">
        <title>Sequencing and chromosome-scale assembly of the giantPleurodeles waltlgenome.</title>
        <authorList>
            <person name="Brown T."/>
            <person name="Elewa A."/>
            <person name="Iarovenko S."/>
            <person name="Subramanian E."/>
            <person name="Araus A.J."/>
            <person name="Petzold A."/>
            <person name="Susuki M."/>
            <person name="Suzuki K.-i.T."/>
            <person name="Hayashi T."/>
            <person name="Toyoda A."/>
            <person name="Oliveira C."/>
            <person name="Osipova E."/>
            <person name="Leigh N.D."/>
            <person name="Simon A."/>
            <person name="Yun M.H."/>
        </authorList>
    </citation>
    <scope>NUCLEOTIDE SEQUENCE</scope>
    <source>
        <strain evidence="1">20211129_DDA</strain>
        <tissue evidence="1">Liver</tissue>
    </source>
</reference>
<comment type="caution">
    <text evidence="1">The sequence shown here is derived from an EMBL/GenBank/DDBJ whole genome shotgun (WGS) entry which is preliminary data.</text>
</comment>
<name>A0AAV7M8N3_PLEWA</name>
<organism evidence="1 2">
    <name type="scientific">Pleurodeles waltl</name>
    <name type="common">Iberian ribbed newt</name>
    <dbReference type="NCBI Taxonomy" id="8319"/>
    <lineage>
        <taxon>Eukaryota</taxon>
        <taxon>Metazoa</taxon>
        <taxon>Chordata</taxon>
        <taxon>Craniata</taxon>
        <taxon>Vertebrata</taxon>
        <taxon>Euteleostomi</taxon>
        <taxon>Amphibia</taxon>
        <taxon>Batrachia</taxon>
        <taxon>Caudata</taxon>
        <taxon>Salamandroidea</taxon>
        <taxon>Salamandridae</taxon>
        <taxon>Pleurodelinae</taxon>
        <taxon>Pleurodeles</taxon>
    </lineage>
</organism>
<keyword evidence="2" id="KW-1185">Reference proteome</keyword>
<evidence type="ECO:0000313" key="1">
    <source>
        <dbReference type="EMBL" id="KAJ1099668.1"/>
    </source>
</evidence>
<dbReference type="AlphaFoldDB" id="A0AAV7M8N3"/>
<dbReference type="EMBL" id="JANPWB010000014">
    <property type="protein sequence ID" value="KAJ1099668.1"/>
    <property type="molecule type" value="Genomic_DNA"/>
</dbReference>
<proteinExistence type="predicted"/>
<dbReference type="Proteomes" id="UP001066276">
    <property type="component" value="Chromosome 10"/>
</dbReference>